<keyword evidence="4 10" id="KW-0520">NAD</keyword>
<dbReference type="Pfam" id="PF01210">
    <property type="entry name" value="NAD_Gly3P_dh_N"/>
    <property type="match status" value="1"/>
</dbReference>
<name>A0A2X1RI71_9ACTO</name>
<feature type="domain" description="Glycerol-3-phosphate dehydrogenase NAD-dependent C-terminal" evidence="14">
    <location>
        <begin position="188"/>
        <end position="337"/>
    </location>
</feature>
<comment type="similarity">
    <text evidence="1 11">Belongs to the NAD-dependent glycerol-3-phosphate dehydrogenase family.</text>
</comment>
<keyword evidence="5" id="KW-0443">Lipid metabolism</keyword>
<dbReference type="GO" id="GO:0051287">
    <property type="term" value="F:NAD binding"/>
    <property type="evidence" value="ECO:0007669"/>
    <property type="project" value="InterPro"/>
</dbReference>
<dbReference type="Gene3D" id="1.10.1040.10">
    <property type="entry name" value="N-(1-d-carboxylethyl)-l-norvaline Dehydrogenase, domain 2"/>
    <property type="match status" value="1"/>
</dbReference>
<dbReference type="EC" id="1.1.1.94" evidence="12"/>
<keyword evidence="6" id="KW-0594">Phospholipid biosynthesis</keyword>
<dbReference type="PRINTS" id="PR00077">
    <property type="entry name" value="GPDHDRGNASE"/>
</dbReference>
<comment type="caution">
    <text evidence="15">The sequence shown here is derived from an EMBL/GenBank/DDBJ whole genome shotgun (WGS) entry which is preliminary data.</text>
</comment>
<dbReference type="Pfam" id="PF07479">
    <property type="entry name" value="NAD_Gly3P_dh_C"/>
    <property type="match status" value="1"/>
</dbReference>
<dbReference type="SUPFAM" id="SSF48179">
    <property type="entry name" value="6-phosphogluconate dehydrogenase C-terminal domain-like"/>
    <property type="match status" value="1"/>
</dbReference>
<comment type="catalytic activity">
    <reaction evidence="12">
        <text>sn-glycerol 3-phosphate + NADP(+) = dihydroxyacetone phosphate + NADPH + H(+)</text>
        <dbReference type="Rhea" id="RHEA:11096"/>
        <dbReference type="ChEBI" id="CHEBI:15378"/>
        <dbReference type="ChEBI" id="CHEBI:57597"/>
        <dbReference type="ChEBI" id="CHEBI:57642"/>
        <dbReference type="ChEBI" id="CHEBI:57783"/>
        <dbReference type="ChEBI" id="CHEBI:58349"/>
        <dbReference type="EC" id="1.1.1.94"/>
    </reaction>
</comment>
<evidence type="ECO:0000256" key="12">
    <source>
        <dbReference type="RuleBase" id="RU000439"/>
    </source>
</evidence>
<evidence type="ECO:0000256" key="10">
    <source>
        <dbReference type="PIRSR" id="PIRSR000114-3"/>
    </source>
</evidence>
<evidence type="ECO:0000256" key="7">
    <source>
        <dbReference type="ARBA" id="ARBA00023264"/>
    </source>
</evidence>
<dbReference type="InterPro" id="IPR011128">
    <property type="entry name" value="G3P_DH_NAD-dep_N"/>
</dbReference>
<dbReference type="PIRSF" id="PIRSF000114">
    <property type="entry name" value="Glycerol-3-P_dh"/>
    <property type="match status" value="1"/>
</dbReference>
<dbReference type="GO" id="GO:0047952">
    <property type="term" value="F:glycerol-3-phosphate dehydrogenase [NAD(P)+] activity"/>
    <property type="evidence" value="ECO:0007669"/>
    <property type="project" value="UniProtKB-EC"/>
</dbReference>
<dbReference type="GO" id="GO:0005829">
    <property type="term" value="C:cytosol"/>
    <property type="evidence" value="ECO:0007669"/>
    <property type="project" value="TreeGrafter"/>
</dbReference>
<evidence type="ECO:0000313" key="16">
    <source>
        <dbReference type="Proteomes" id="UP000575397"/>
    </source>
</evidence>
<proteinExistence type="inferred from homology"/>
<dbReference type="Proteomes" id="UP000575397">
    <property type="component" value="Unassembled WGS sequence"/>
</dbReference>
<evidence type="ECO:0000256" key="8">
    <source>
        <dbReference type="PIRSR" id="PIRSR000114-1"/>
    </source>
</evidence>
<dbReference type="PANTHER" id="PTHR11728:SF1">
    <property type="entry name" value="GLYCEROL-3-PHOSPHATE DEHYDROGENASE [NAD(+)] 2, CHLOROPLASTIC"/>
    <property type="match status" value="1"/>
</dbReference>
<evidence type="ECO:0000259" key="14">
    <source>
        <dbReference type="Pfam" id="PF07479"/>
    </source>
</evidence>
<dbReference type="Gene3D" id="3.40.50.720">
    <property type="entry name" value="NAD(P)-binding Rossmann-like Domain"/>
    <property type="match status" value="1"/>
</dbReference>
<protein>
    <recommendedName>
        <fullName evidence="12">Glycerol-3-phosphate dehydrogenase</fullName>
        <ecNumber evidence="12">1.1.1.94</ecNumber>
    </recommendedName>
</protein>
<organism evidence="15 16">
    <name type="scientific">Mobiluncus mulieris</name>
    <dbReference type="NCBI Taxonomy" id="2052"/>
    <lineage>
        <taxon>Bacteria</taxon>
        <taxon>Bacillati</taxon>
        <taxon>Actinomycetota</taxon>
        <taxon>Actinomycetes</taxon>
        <taxon>Actinomycetales</taxon>
        <taxon>Actinomycetaceae</taxon>
        <taxon>Mobiluncus</taxon>
    </lineage>
</organism>
<dbReference type="RefSeq" id="WP_004013324.1">
    <property type="nucleotide sequence ID" value="NZ_JABCUQ010000001.1"/>
</dbReference>
<evidence type="ECO:0000256" key="1">
    <source>
        <dbReference type="ARBA" id="ARBA00011009"/>
    </source>
</evidence>
<dbReference type="InterPro" id="IPR036291">
    <property type="entry name" value="NAD(P)-bd_dom_sf"/>
</dbReference>
<dbReference type="AlphaFoldDB" id="A0A2X1RI71"/>
<feature type="active site" description="Proton acceptor" evidence="8">
    <location>
        <position position="199"/>
    </location>
</feature>
<dbReference type="OrthoDB" id="9812273at2"/>
<evidence type="ECO:0000256" key="6">
    <source>
        <dbReference type="ARBA" id="ARBA00023209"/>
    </source>
</evidence>
<dbReference type="SUPFAM" id="SSF51735">
    <property type="entry name" value="NAD(P)-binding Rossmann-fold domains"/>
    <property type="match status" value="1"/>
</dbReference>
<gene>
    <name evidence="15" type="ORF">HHJ77_02055</name>
</gene>
<dbReference type="PANTHER" id="PTHR11728">
    <property type="entry name" value="GLYCEROL-3-PHOSPHATE DEHYDROGENASE"/>
    <property type="match status" value="1"/>
</dbReference>
<feature type="domain" description="Glycerol-3-phosphate dehydrogenase NAD-dependent N-terminal" evidence="13">
    <location>
        <begin position="3"/>
        <end position="166"/>
    </location>
</feature>
<keyword evidence="7" id="KW-1208">Phospholipid metabolism</keyword>
<keyword evidence="2" id="KW-0444">Lipid biosynthesis</keyword>
<dbReference type="InterPro" id="IPR006109">
    <property type="entry name" value="G3P_DH_NAD-dep_C"/>
</dbReference>
<dbReference type="GO" id="GO:0005975">
    <property type="term" value="P:carbohydrate metabolic process"/>
    <property type="evidence" value="ECO:0007669"/>
    <property type="project" value="InterPro"/>
</dbReference>
<evidence type="ECO:0000256" key="11">
    <source>
        <dbReference type="RuleBase" id="RU000437"/>
    </source>
</evidence>
<feature type="binding site" evidence="10">
    <location>
        <position position="148"/>
    </location>
    <ligand>
        <name>NAD(+)</name>
        <dbReference type="ChEBI" id="CHEBI:57540"/>
    </ligand>
</feature>
<keyword evidence="3 11" id="KW-0560">Oxidoreductase</keyword>
<evidence type="ECO:0000256" key="4">
    <source>
        <dbReference type="ARBA" id="ARBA00023027"/>
    </source>
</evidence>
<evidence type="ECO:0000256" key="5">
    <source>
        <dbReference type="ARBA" id="ARBA00023098"/>
    </source>
</evidence>
<sequence>MAKIAVIGASAMGSALCRPLIDTGWDVSLWGTEFDDAVLDTYAAGKPHPATKAPLAPHVKTFRSRQLEAAIRGSEVLAICVASVGLPAITKRLAPYFDRVRAVWLTTKGFVETSEGQILLLAEAMSKIAAAEGATLPPVLSIGGPVIARQCALSEPTATVFACDDLGAAVHYARAVRTDYYRAFPTDDVAGIEVLAPLKNVYAIALGVTEGVQEATGAPQSNLRAAVFAQALREMSLVCEAMGGRKETAIGLAGVGDLEVTGVSGRNKFFGMRLGRGEHPRDAEAQMRAAGHTVEGVPTTPLALKLVEQRVPDLLEQLPLLQAVAAAVAGEVDIRTVLVNAALPAYPAEEQIKSYAGTWSREWKPTGSHLPWRISRIFRRFHRK</sequence>
<dbReference type="GO" id="GO:0046168">
    <property type="term" value="P:glycerol-3-phosphate catabolic process"/>
    <property type="evidence" value="ECO:0007669"/>
    <property type="project" value="InterPro"/>
</dbReference>
<feature type="binding site" evidence="9">
    <location>
        <begin position="266"/>
        <end position="267"/>
    </location>
    <ligand>
        <name>substrate</name>
    </ligand>
</feature>
<dbReference type="InterPro" id="IPR013328">
    <property type="entry name" value="6PGD_dom2"/>
</dbReference>
<evidence type="ECO:0000256" key="9">
    <source>
        <dbReference type="PIRSR" id="PIRSR000114-2"/>
    </source>
</evidence>
<evidence type="ECO:0000256" key="2">
    <source>
        <dbReference type="ARBA" id="ARBA00022516"/>
    </source>
</evidence>
<accession>A0A2X1RI71</accession>
<dbReference type="GO" id="GO:0008654">
    <property type="term" value="P:phospholipid biosynthetic process"/>
    <property type="evidence" value="ECO:0007669"/>
    <property type="project" value="UniProtKB-KW"/>
</dbReference>
<dbReference type="InterPro" id="IPR006168">
    <property type="entry name" value="G3P_DH_NAD-dep"/>
</dbReference>
<evidence type="ECO:0000256" key="3">
    <source>
        <dbReference type="ARBA" id="ARBA00023002"/>
    </source>
</evidence>
<feature type="binding site" evidence="10">
    <location>
        <position position="266"/>
    </location>
    <ligand>
        <name>NAD(+)</name>
        <dbReference type="ChEBI" id="CHEBI:57540"/>
    </ligand>
</feature>
<dbReference type="InterPro" id="IPR008927">
    <property type="entry name" value="6-PGluconate_DH-like_C_sf"/>
</dbReference>
<feature type="binding site" evidence="9">
    <location>
        <position position="108"/>
    </location>
    <ligand>
        <name>substrate</name>
    </ligand>
</feature>
<evidence type="ECO:0000313" key="15">
    <source>
        <dbReference type="EMBL" id="NMX02747.1"/>
    </source>
</evidence>
<dbReference type="EMBL" id="JABCUS010000003">
    <property type="protein sequence ID" value="NMX02747.1"/>
    <property type="molecule type" value="Genomic_DNA"/>
</dbReference>
<evidence type="ECO:0000259" key="13">
    <source>
        <dbReference type="Pfam" id="PF01210"/>
    </source>
</evidence>
<reference evidence="15 16" key="1">
    <citation type="submission" date="2020-04" db="EMBL/GenBank/DDBJ databases">
        <title>Antimicrobial susceptibility and clonality of vaginal-derived multi-drug resistant Mobiluncus isolates in China.</title>
        <authorList>
            <person name="Zhang X."/>
        </authorList>
    </citation>
    <scope>NUCLEOTIDE SEQUENCE [LARGE SCALE GENOMIC DNA]</scope>
    <source>
        <strain evidence="15 16">12</strain>
    </source>
</reference>